<name>A0A1E3VXJ8_9HYPH</name>
<dbReference type="EMBL" id="LPWF01000023">
    <property type="protein sequence ID" value="ODR98267.1"/>
    <property type="molecule type" value="Genomic_DNA"/>
</dbReference>
<dbReference type="AlphaFoldDB" id="A0A1E3VXJ8"/>
<gene>
    <name evidence="1" type="ORF">AUC69_10280</name>
</gene>
<dbReference type="InterPro" id="IPR021457">
    <property type="entry name" value="DUF3108"/>
</dbReference>
<evidence type="ECO:0000313" key="1">
    <source>
        <dbReference type="EMBL" id="ODR98267.1"/>
    </source>
</evidence>
<organism evidence="1 2">
    <name type="scientific">Methyloceanibacter superfactus</name>
    <dbReference type="NCBI Taxonomy" id="1774969"/>
    <lineage>
        <taxon>Bacteria</taxon>
        <taxon>Pseudomonadati</taxon>
        <taxon>Pseudomonadota</taxon>
        <taxon>Alphaproteobacteria</taxon>
        <taxon>Hyphomicrobiales</taxon>
        <taxon>Hyphomicrobiaceae</taxon>
        <taxon>Methyloceanibacter</taxon>
    </lineage>
</organism>
<proteinExistence type="predicted"/>
<dbReference type="Pfam" id="PF11306">
    <property type="entry name" value="DUF3108"/>
    <property type="match status" value="1"/>
</dbReference>
<keyword evidence="2" id="KW-1185">Reference proteome</keyword>
<comment type="caution">
    <text evidence="1">The sequence shown here is derived from an EMBL/GenBank/DDBJ whole genome shotgun (WGS) entry which is preliminary data.</text>
</comment>
<dbReference type="STRING" id="1774969.AUC69_10280"/>
<reference evidence="1 2" key="1">
    <citation type="journal article" date="2016" name="Environ. Microbiol.">
        <title>New Methyloceanibacter diversity from North Sea sediments includes methanotroph containing solely the soluble methane monooxygenase.</title>
        <authorList>
            <person name="Vekeman B."/>
            <person name="Kerckhof F.M."/>
            <person name="Cremers G."/>
            <person name="de Vos P."/>
            <person name="Vandamme P."/>
            <person name="Boon N."/>
            <person name="Op den Camp H.J."/>
            <person name="Heylen K."/>
        </authorList>
    </citation>
    <scope>NUCLEOTIDE SEQUENCE [LARGE SCALE GENOMIC DNA]</scope>
    <source>
        <strain evidence="1 2">R-67175</strain>
    </source>
</reference>
<accession>A0A1E3VXJ8</accession>
<dbReference type="Proteomes" id="UP000094472">
    <property type="component" value="Unassembled WGS sequence"/>
</dbReference>
<evidence type="ECO:0000313" key="2">
    <source>
        <dbReference type="Proteomes" id="UP000094472"/>
    </source>
</evidence>
<protein>
    <submittedName>
        <fullName evidence="1">Uncharacterized protein</fullName>
    </submittedName>
</protein>
<sequence>MTLGLGGTFEDERAHAESAPASARIVAIYRVDLGSFNLGDFRVTTTFRGDGYEMRGEGRFSILEGLVYDWRGSSASAGRVTPDGPEPSMYALNYTDGGKRGEQLRMTFDDGAVRNISIQPRTRALPGTIPVTREQLEGVLDPLSGAFLTARSAIPTATSASATRCCRCSMASSASISCSSRRRRCGCRTARPPPIRDRR</sequence>